<evidence type="ECO:0000313" key="2">
    <source>
        <dbReference type="EMBL" id="EWZ32728.1"/>
    </source>
</evidence>
<evidence type="ECO:0000256" key="1">
    <source>
        <dbReference type="SAM" id="MobiDB-lite"/>
    </source>
</evidence>
<dbReference type="AlphaFoldDB" id="W9JU01"/>
<dbReference type="EMBL" id="JH717906">
    <property type="protein sequence ID" value="EWZ32728.1"/>
    <property type="molecule type" value="Genomic_DNA"/>
</dbReference>
<name>W9JU01_FUSOX</name>
<reference evidence="2" key="2">
    <citation type="submission" date="2012-06" db="EMBL/GenBank/DDBJ databases">
        <title>Annotation of the Genome Sequence of Fusarium oxysporum Fo47.</title>
        <authorList>
            <consortium name="The Broad Institute Genomics Platform"/>
            <person name="Ma L.-J."/>
            <person name="Corby-Kistler H."/>
            <person name="Broz K."/>
            <person name="Gale L.R."/>
            <person name="Jonkers W."/>
            <person name="O'Donnell K."/>
            <person name="Ploetz R."/>
            <person name="Steinberg C."/>
            <person name="Schwartz D.C."/>
            <person name="VanEtten H."/>
            <person name="Zhou S."/>
            <person name="Young S.K."/>
            <person name="Zeng Q."/>
            <person name="Gargeya S."/>
            <person name="Fitzgerald M."/>
            <person name="Abouelleil A."/>
            <person name="Alvarado L."/>
            <person name="Chapman S.B."/>
            <person name="Gainer-Dewar J."/>
            <person name="Goldberg J."/>
            <person name="Griggs A."/>
            <person name="Gujja S."/>
            <person name="Hansen M."/>
            <person name="Howarth C."/>
            <person name="Imamovic A."/>
            <person name="Ireland A."/>
            <person name="Larimer J."/>
            <person name="McCowan C."/>
            <person name="Murphy C."/>
            <person name="Pearson M."/>
            <person name="Poon T.W."/>
            <person name="Priest M."/>
            <person name="Roberts A."/>
            <person name="Saif S."/>
            <person name="Shea T."/>
            <person name="Sykes S."/>
            <person name="Wortman J."/>
            <person name="Nusbaum C."/>
            <person name="Birren B."/>
        </authorList>
    </citation>
    <scope>NUCLEOTIDE SEQUENCE</scope>
    <source>
        <strain evidence="2">Fo47</strain>
    </source>
</reference>
<gene>
    <name evidence="2" type="ORF">FOZG_14262</name>
</gene>
<feature type="region of interest" description="Disordered" evidence="1">
    <location>
        <begin position="23"/>
        <end position="45"/>
    </location>
</feature>
<dbReference type="VEuPathDB" id="FungiDB:FOZG_14262"/>
<organism evidence="2">
    <name type="scientific">Fusarium oxysporum Fo47</name>
    <dbReference type="NCBI Taxonomy" id="660027"/>
    <lineage>
        <taxon>Eukaryota</taxon>
        <taxon>Fungi</taxon>
        <taxon>Dikarya</taxon>
        <taxon>Ascomycota</taxon>
        <taxon>Pezizomycotina</taxon>
        <taxon>Sordariomycetes</taxon>
        <taxon>Hypocreomycetidae</taxon>
        <taxon>Hypocreales</taxon>
        <taxon>Nectriaceae</taxon>
        <taxon>Fusarium</taxon>
        <taxon>Fusarium oxysporum species complex</taxon>
    </lineage>
</organism>
<feature type="compositionally biased region" description="Basic residues" evidence="1">
    <location>
        <begin position="35"/>
        <end position="45"/>
    </location>
</feature>
<reference evidence="2" key="1">
    <citation type="submission" date="2011-06" db="EMBL/GenBank/DDBJ databases">
        <title>The Genome Sequence of Fusarium oxysporum Fo47.</title>
        <authorList>
            <consortium name="The Broad Institute Genome Sequencing Platform"/>
            <person name="Ma L.-J."/>
            <person name="Gale L.R."/>
            <person name="Schwartz D.C."/>
            <person name="Zhou S."/>
            <person name="Corby-Kistler H."/>
            <person name="Young S.K."/>
            <person name="Zeng Q."/>
            <person name="Gargeya S."/>
            <person name="Fitzgerald M."/>
            <person name="Haas B."/>
            <person name="Abouelleil A."/>
            <person name="Alvarado L."/>
            <person name="Arachchi H.M."/>
            <person name="Berlin A."/>
            <person name="Brown A."/>
            <person name="Chapman S.B."/>
            <person name="Chen Z."/>
            <person name="Dunbar C."/>
            <person name="Freedman E."/>
            <person name="Gearin G."/>
            <person name="Gellesch M."/>
            <person name="Goldberg J."/>
            <person name="Griggs A."/>
            <person name="Gujja S."/>
            <person name="Heiman D."/>
            <person name="Howarth C."/>
            <person name="Larson L."/>
            <person name="Lui A."/>
            <person name="MacDonald P.J.P."/>
            <person name="Mehta T."/>
            <person name="Montmayeur A."/>
            <person name="Murphy C."/>
            <person name="Neiman D."/>
            <person name="Pearson M."/>
            <person name="Priest M."/>
            <person name="Roberts A."/>
            <person name="Saif S."/>
            <person name="Shea T."/>
            <person name="Shenoy N."/>
            <person name="Sisk P."/>
            <person name="Stolte C."/>
            <person name="Sykes S."/>
            <person name="Wortman J."/>
            <person name="Nusbaum C."/>
            <person name="Birren B."/>
        </authorList>
    </citation>
    <scope>NUCLEOTIDE SEQUENCE [LARGE SCALE GENOMIC DNA]</scope>
    <source>
        <strain evidence="2">Fo47</strain>
    </source>
</reference>
<dbReference type="HOGENOM" id="CLU_2291828_0_0_1"/>
<proteinExistence type="predicted"/>
<dbReference type="Proteomes" id="UP000030766">
    <property type="component" value="Unassembled WGS sequence"/>
</dbReference>
<feature type="region of interest" description="Disordered" evidence="1">
    <location>
        <begin position="80"/>
        <end position="101"/>
    </location>
</feature>
<sequence>MSLSREARIYNANRSIQSIPLSVSRPSIEAPPPHCRAKSRSPRIRHPRWLKGPVKDLLASSLHLSKAVAPKDPRVILHAAEPLHSNRQRDHSQVQTPVRLE</sequence>
<accession>W9JU01</accession>
<protein>
    <submittedName>
        <fullName evidence="2">Uncharacterized protein</fullName>
    </submittedName>
</protein>